<evidence type="ECO:0000313" key="2">
    <source>
        <dbReference type="Proteomes" id="UP000274601"/>
    </source>
</evidence>
<dbReference type="InterPro" id="IPR021295">
    <property type="entry name" value="DUF2867"/>
</dbReference>
<organism evidence="1 2">
    <name type="scientific">Actinomadura pelletieri DSM 43383</name>
    <dbReference type="NCBI Taxonomy" id="1120940"/>
    <lineage>
        <taxon>Bacteria</taxon>
        <taxon>Bacillati</taxon>
        <taxon>Actinomycetota</taxon>
        <taxon>Actinomycetes</taxon>
        <taxon>Streptosporangiales</taxon>
        <taxon>Thermomonosporaceae</taxon>
        <taxon>Actinomadura</taxon>
    </lineage>
</organism>
<dbReference type="EMBL" id="RBWU01000005">
    <property type="protein sequence ID" value="RKS71652.1"/>
    <property type="molecule type" value="Genomic_DNA"/>
</dbReference>
<keyword evidence="2" id="KW-1185">Reference proteome</keyword>
<dbReference type="Proteomes" id="UP000274601">
    <property type="component" value="Unassembled WGS sequence"/>
</dbReference>
<accession>A0A495QHM7</accession>
<dbReference type="Pfam" id="PF11066">
    <property type="entry name" value="DUF2867"/>
    <property type="match status" value="1"/>
</dbReference>
<sequence length="356" mass="39654">MATMRLPVAAHTARPWRIHEIAPDFRVEDVWAFRTPAEGPDDLPEALAAIWAAYDPETEPLPVRFLFAVRWKLGALLGWDDDKQGFAKRVRSLRTRLPEDFGPTGTAADRSPLTSVYELDDEAALELANRTVHTVMHLGWTPVADGGHELHMTVLVKPNGLFGRLYMAAIAPFRHLIVYPSLTRRWEAALHGTAPAAVEGTRDVPPDLHALGSMPDADYADMFTVPTTLDATPEQWARAMFGDVPNAGERLIWRGLLGLRLARGRSPKTVAGWRIAERGDGWIRLEAASWFVRADLVVRTADGRVSLITFLRYDRLLGRLLWPAMSAVHRRLAPGLLRDTVAKIRASHEEKIPASP</sequence>
<protein>
    <submittedName>
        <fullName evidence="1">Uncharacterized protein DUF2867</fullName>
    </submittedName>
</protein>
<evidence type="ECO:0000313" key="1">
    <source>
        <dbReference type="EMBL" id="RKS71652.1"/>
    </source>
</evidence>
<gene>
    <name evidence="1" type="ORF">BZB76_4459</name>
</gene>
<comment type="caution">
    <text evidence="1">The sequence shown here is derived from an EMBL/GenBank/DDBJ whole genome shotgun (WGS) entry which is preliminary data.</text>
</comment>
<reference evidence="1 2" key="1">
    <citation type="submission" date="2018-10" db="EMBL/GenBank/DDBJ databases">
        <title>Genomic Encyclopedia of Archaeal and Bacterial Type Strains, Phase II (KMG-II): from individual species to whole genera.</title>
        <authorList>
            <person name="Goeker M."/>
        </authorList>
    </citation>
    <scope>NUCLEOTIDE SEQUENCE [LARGE SCALE GENOMIC DNA]</scope>
    <source>
        <strain evidence="1 2">DSM 43383</strain>
    </source>
</reference>
<name>A0A495QHM7_9ACTN</name>
<proteinExistence type="predicted"/>
<dbReference type="AlphaFoldDB" id="A0A495QHM7"/>